<evidence type="ECO:0000313" key="2">
    <source>
        <dbReference type="EMBL" id="KNZ52710.1"/>
    </source>
</evidence>
<keyword evidence="1" id="KW-0472">Membrane</keyword>
<feature type="transmembrane region" description="Helical" evidence="1">
    <location>
        <begin position="12"/>
        <end position="35"/>
    </location>
</feature>
<gene>
    <name evidence="2" type="ORF">VP01_3473g1</name>
</gene>
<dbReference type="Proteomes" id="UP000037035">
    <property type="component" value="Unassembled WGS sequence"/>
</dbReference>
<organism evidence="2 3">
    <name type="scientific">Puccinia sorghi</name>
    <dbReference type="NCBI Taxonomy" id="27349"/>
    <lineage>
        <taxon>Eukaryota</taxon>
        <taxon>Fungi</taxon>
        <taxon>Dikarya</taxon>
        <taxon>Basidiomycota</taxon>
        <taxon>Pucciniomycotina</taxon>
        <taxon>Pucciniomycetes</taxon>
        <taxon>Pucciniales</taxon>
        <taxon>Pucciniaceae</taxon>
        <taxon>Puccinia</taxon>
    </lineage>
</organism>
<keyword evidence="1" id="KW-1133">Transmembrane helix</keyword>
<accession>A0A0L6UXV6</accession>
<protein>
    <submittedName>
        <fullName evidence="2">Putative signal peptide protein</fullName>
    </submittedName>
</protein>
<name>A0A0L6UXV6_9BASI</name>
<dbReference type="EMBL" id="LAVV01008472">
    <property type="protein sequence ID" value="KNZ52710.1"/>
    <property type="molecule type" value="Genomic_DNA"/>
</dbReference>
<keyword evidence="3" id="KW-1185">Reference proteome</keyword>
<proteinExistence type="predicted"/>
<reference evidence="2 3" key="1">
    <citation type="submission" date="2015-08" db="EMBL/GenBank/DDBJ databases">
        <title>Next Generation Sequencing and Analysis of the Genome of Puccinia sorghi L Schw, the Causal Agent of Maize Common Rust.</title>
        <authorList>
            <person name="Rochi L."/>
            <person name="Burguener G."/>
            <person name="Darino M."/>
            <person name="Turjanski A."/>
            <person name="Kreff E."/>
            <person name="Dieguez M.J."/>
            <person name="Sacco F."/>
        </authorList>
    </citation>
    <scope>NUCLEOTIDE SEQUENCE [LARGE SCALE GENOMIC DNA]</scope>
    <source>
        <strain evidence="2 3">RO10H11247</strain>
    </source>
</reference>
<keyword evidence="1" id="KW-0812">Transmembrane</keyword>
<feature type="transmembrane region" description="Helical" evidence="1">
    <location>
        <begin position="194"/>
        <end position="227"/>
    </location>
</feature>
<feature type="transmembrane region" description="Helical" evidence="1">
    <location>
        <begin position="150"/>
        <end position="174"/>
    </location>
</feature>
<comment type="caution">
    <text evidence="2">The sequence shown here is derived from an EMBL/GenBank/DDBJ whole genome shotgun (WGS) entry which is preliminary data.</text>
</comment>
<evidence type="ECO:0000256" key="1">
    <source>
        <dbReference type="SAM" id="Phobius"/>
    </source>
</evidence>
<sequence>MLHPSNPPVLPTTVFLCFVSLLQLFACVLSLSYILTCNPSCSCLSFMCSCLIFTCRNVVTTCFTDSQSCLFLSQFPVCLLNIHSPSSSDCSNSHFKKNLLNCLQLTCSMLQPICHPNSTSWFNQFLRMFGVTTEASRDFLYFKCRHLSKFSFSVSCSCLGFLSACSTFTCLPVVTVVTPCFHDSQSFLFLSQNLAITICLLLPDVSVACLADNVPVMMIFFIFQLLLIVKVQHPKKSTKQFLLKLTVFKRTTSLTHLEAMSFWSQAERIPMKNHQPPRMQHQEEAEEYQYQRKQLRMLRCFQEFPFQILALGSKGKNINSCLITKFLYPASLVDLCLDYNKKKSKWKDHRSHFKKYSNLLSLMLSSHTLHGTHMQMSKLNLYHIWHFHLSHCCKAIAYTEKKNCGTACITVQYAQLLCIKALLSCSQRKVGVTKEAFWEFLHFNCRQLSKFSLQILDLRFGLIVKGYPMVEGLLIQLQGSKRKKIIIMNMGLKMAYTLMMFPPHLPGWWKGGFNHICSGIPLFSHHYFSIFSDLISLEQAHQGCFHGTFIQVVSLKVVSLNLLVNIIR</sequence>
<evidence type="ECO:0000313" key="3">
    <source>
        <dbReference type="Proteomes" id="UP000037035"/>
    </source>
</evidence>
<dbReference type="AlphaFoldDB" id="A0A0L6UXV6"/>
<dbReference type="VEuPathDB" id="FungiDB:VP01_3473g1"/>